<feature type="region of interest" description="Disordered" evidence="1">
    <location>
        <begin position="47"/>
        <end position="76"/>
    </location>
</feature>
<gene>
    <name evidence="2" type="ORF">PQG83_08500</name>
</gene>
<dbReference type="AlphaFoldDB" id="A0AA96JY34"/>
<evidence type="ECO:0000313" key="3">
    <source>
        <dbReference type="Proteomes" id="UP001302494"/>
    </source>
</evidence>
<evidence type="ECO:0000313" key="2">
    <source>
        <dbReference type="EMBL" id="WNM63780.1"/>
    </source>
</evidence>
<dbReference type="Proteomes" id="UP001302494">
    <property type="component" value="Chromosome"/>
</dbReference>
<feature type="compositionally biased region" description="Polar residues" evidence="1">
    <location>
        <begin position="62"/>
        <end position="76"/>
    </location>
</feature>
<evidence type="ECO:0000256" key="1">
    <source>
        <dbReference type="SAM" id="MobiDB-lite"/>
    </source>
</evidence>
<dbReference type="Pfam" id="PF09720">
    <property type="entry name" value="Unstab_antitox"/>
    <property type="match status" value="1"/>
</dbReference>
<dbReference type="EMBL" id="CP116968">
    <property type="protein sequence ID" value="WNM63780.1"/>
    <property type="molecule type" value="Genomic_DNA"/>
</dbReference>
<proteinExistence type="predicted"/>
<reference evidence="2 3" key="1">
    <citation type="submission" date="2023-01" db="EMBL/GenBank/DDBJ databases">
        <title>Cultivation and genomic characterization of new, ubiquitous marine nitrite-oxidizing bacteria from the Nitrospirales.</title>
        <authorList>
            <person name="Mueller A.J."/>
            <person name="Daebeler A."/>
            <person name="Herbold C.W."/>
            <person name="Kirkegaard R.H."/>
            <person name="Daims H."/>
        </authorList>
    </citation>
    <scope>NUCLEOTIDE SEQUENCE [LARGE SCALE GENOMIC DNA]</scope>
    <source>
        <strain evidence="2 3">DK</strain>
    </source>
</reference>
<dbReference type="KEGG" id="nneo:PQG83_08500"/>
<name>A0AA96JY34_9BACT</name>
<dbReference type="RefSeq" id="WP_312748477.1">
    <property type="nucleotide sequence ID" value="NZ_CP116968.1"/>
</dbReference>
<keyword evidence="3" id="KW-1185">Reference proteome</keyword>
<protein>
    <submittedName>
        <fullName evidence="2">Addiction module protein</fullName>
    </submittedName>
</protein>
<accession>A0AA96JY34</accession>
<organism evidence="2 3">
    <name type="scientific">Candidatus Nitrospira neomarina</name>
    <dbReference type="NCBI Taxonomy" id="3020899"/>
    <lineage>
        <taxon>Bacteria</taxon>
        <taxon>Pseudomonadati</taxon>
        <taxon>Nitrospirota</taxon>
        <taxon>Nitrospiria</taxon>
        <taxon>Nitrospirales</taxon>
        <taxon>Nitrospiraceae</taxon>
        <taxon>Nitrospira</taxon>
    </lineage>
</organism>
<dbReference type="InterPro" id="IPR013406">
    <property type="entry name" value="CHP02574_addiction_mod"/>
</dbReference>
<sequence>MNASIKSLGIDRLPLEERLALVEEIWDSIAADSAAVPLTEAQRAELQKRIEEDDTHPDDLTSWEQVKASTLSRLGK</sequence>
<dbReference type="NCBIfam" id="TIGR02574">
    <property type="entry name" value="stabl_TIGR02574"/>
    <property type="match status" value="1"/>
</dbReference>